<evidence type="ECO:0000256" key="5">
    <source>
        <dbReference type="SAM" id="Coils"/>
    </source>
</evidence>
<dbReference type="RefSeq" id="WP_367958691.1">
    <property type="nucleotide sequence ID" value="NZ_JBAKFK010000002.1"/>
</dbReference>
<dbReference type="Pfam" id="PF06305">
    <property type="entry name" value="LapA_dom"/>
    <property type="match status" value="1"/>
</dbReference>
<sequence>MKRLLALLVALVVVALGLSFAMLNPEPMALDFYLGRMTLPASLWLVIALAIGVIIGAGAAGGLILRQRWQLARLRRQAASAQEELSELRKLPIRNAP</sequence>
<accession>A0ABV3TBS2</accession>
<evidence type="ECO:0000256" key="4">
    <source>
        <dbReference type="ARBA" id="ARBA00023136"/>
    </source>
</evidence>
<gene>
    <name evidence="8" type="ORF">V6X73_05005</name>
</gene>
<proteinExistence type="predicted"/>
<feature type="coiled-coil region" evidence="5">
    <location>
        <begin position="64"/>
        <end position="91"/>
    </location>
</feature>
<name>A0ABV3TBS2_9GAMM</name>
<keyword evidence="5" id="KW-0175">Coiled coil</keyword>
<reference evidence="8 9" key="1">
    <citation type="submission" date="2024-02" db="EMBL/GenBank/DDBJ databases">
        <title>New especies of Spiribacter isolated from saline water.</title>
        <authorList>
            <person name="Leon M.J."/>
            <person name="De La Haba R."/>
            <person name="Sanchez-Porro C."/>
            <person name="Ventosa A."/>
        </authorList>
    </citation>
    <scope>NUCLEOTIDE SEQUENCE [LARGE SCALE GENOMIC DNA]</scope>
    <source>
        <strain evidence="9">ag22IC6-390</strain>
    </source>
</reference>
<feature type="domain" description="Lipopolysaccharide assembly protein A" evidence="7">
    <location>
        <begin position="24"/>
        <end position="85"/>
    </location>
</feature>
<evidence type="ECO:0000256" key="1">
    <source>
        <dbReference type="ARBA" id="ARBA00022475"/>
    </source>
</evidence>
<evidence type="ECO:0000259" key="7">
    <source>
        <dbReference type="Pfam" id="PF06305"/>
    </source>
</evidence>
<keyword evidence="1" id="KW-1003">Cell membrane</keyword>
<keyword evidence="9" id="KW-1185">Reference proteome</keyword>
<comment type="caution">
    <text evidence="8">The sequence shown here is derived from an EMBL/GenBank/DDBJ whole genome shotgun (WGS) entry which is preliminary data.</text>
</comment>
<keyword evidence="3 6" id="KW-1133">Transmembrane helix</keyword>
<organism evidence="8 9">
    <name type="scientific">Spiribacter pallidus</name>
    <dbReference type="NCBI Taxonomy" id="1987936"/>
    <lineage>
        <taxon>Bacteria</taxon>
        <taxon>Pseudomonadati</taxon>
        <taxon>Pseudomonadota</taxon>
        <taxon>Gammaproteobacteria</taxon>
        <taxon>Chromatiales</taxon>
        <taxon>Ectothiorhodospiraceae</taxon>
        <taxon>Spiribacter</taxon>
    </lineage>
</organism>
<evidence type="ECO:0000256" key="6">
    <source>
        <dbReference type="SAM" id="Phobius"/>
    </source>
</evidence>
<dbReference type="InterPro" id="IPR010445">
    <property type="entry name" value="LapA_dom"/>
</dbReference>
<feature type="transmembrane region" description="Helical" evidence="6">
    <location>
        <begin position="45"/>
        <end position="65"/>
    </location>
</feature>
<protein>
    <submittedName>
        <fullName evidence="8">LapA family protein</fullName>
    </submittedName>
</protein>
<evidence type="ECO:0000256" key="2">
    <source>
        <dbReference type="ARBA" id="ARBA00022692"/>
    </source>
</evidence>
<dbReference type="Proteomes" id="UP001556709">
    <property type="component" value="Unassembled WGS sequence"/>
</dbReference>
<dbReference type="EMBL" id="JBAKFM010000002">
    <property type="protein sequence ID" value="MEX0469080.1"/>
    <property type="molecule type" value="Genomic_DNA"/>
</dbReference>
<evidence type="ECO:0000313" key="8">
    <source>
        <dbReference type="EMBL" id="MEX0469080.1"/>
    </source>
</evidence>
<keyword evidence="4 6" id="KW-0472">Membrane</keyword>
<evidence type="ECO:0000313" key="9">
    <source>
        <dbReference type="Proteomes" id="UP001556709"/>
    </source>
</evidence>
<evidence type="ECO:0000256" key="3">
    <source>
        <dbReference type="ARBA" id="ARBA00022989"/>
    </source>
</evidence>
<keyword evidence="2 6" id="KW-0812">Transmembrane</keyword>